<sequence length="66" mass="7328">MAHIILNGTPTDTEHQTLAQLIHALDLTNKRFAVEVNQHIVSKSKLEQYVIQDQDQIEVIHAVGGG</sequence>
<gene>
    <name evidence="1" type="ORF">SAMN05444584_0648</name>
</gene>
<organism evidence="1 2">
    <name type="scientific">Acinetobacter apis</name>
    <dbReference type="NCBI Taxonomy" id="1229165"/>
    <lineage>
        <taxon>Bacteria</taxon>
        <taxon>Pseudomonadati</taxon>
        <taxon>Pseudomonadota</taxon>
        <taxon>Gammaproteobacteria</taxon>
        <taxon>Moraxellales</taxon>
        <taxon>Moraxellaceae</taxon>
        <taxon>Acinetobacter</taxon>
    </lineage>
</organism>
<evidence type="ECO:0000313" key="1">
    <source>
        <dbReference type="EMBL" id="SNQ28723.1"/>
    </source>
</evidence>
<name>A0A217EE07_9GAMM</name>
<proteinExistence type="predicted"/>
<accession>A0A217EE07</accession>
<dbReference type="InterPro" id="IPR010035">
    <property type="entry name" value="Thi_S"/>
</dbReference>
<dbReference type="PANTHER" id="PTHR34472:SF1">
    <property type="entry name" value="SULFUR CARRIER PROTEIN THIS"/>
    <property type="match status" value="1"/>
</dbReference>
<dbReference type="InterPro" id="IPR016155">
    <property type="entry name" value="Mopterin_synth/thiamin_S_b"/>
</dbReference>
<keyword evidence="2" id="KW-1185">Reference proteome</keyword>
<dbReference type="OrthoDB" id="9800283at2"/>
<dbReference type="CDD" id="cd00565">
    <property type="entry name" value="Ubl_ThiS"/>
    <property type="match status" value="1"/>
</dbReference>
<dbReference type="Proteomes" id="UP000243463">
    <property type="component" value="Unassembled WGS sequence"/>
</dbReference>
<reference evidence="2" key="1">
    <citation type="submission" date="2017-06" db="EMBL/GenBank/DDBJ databases">
        <authorList>
            <person name="Varghese N."/>
            <person name="Submissions S."/>
        </authorList>
    </citation>
    <scope>NUCLEOTIDE SEQUENCE [LARGE SCALE GENOMIC DNA]</scope>
    <source>
        <strain evidence="2">ANC 5114</strain>
    </source>
</reference>
<dbReference type="NCBIfam" id="TIGR01683">
    <property type="entry name" value="thiS"/>
    <property type="match status" value="1"/>
</dbReference>
<dbReference type="Gene3D" id="3.10.20.30">
    <property type="match status" value="1"/>
</dbReference>
<dbReference type="RefSeq" id="WP_088822752.1">
    <property type="nucleotide sequence ID" value="NZ_FZLN01000001.1"/>
</dbReference>
<dbReference type="InterPro" id="IPR003749">
    <property type="entry name" value="ThiS/MoaD-like"/>
</dbReference>
<dbReference type="EMBL" id="FZLN01000001">
    <property type="protein sequence ID" value="SNQ28723.1"/>
    <property type="molecule type" value="Genomic_DNA"/>
</dbReference>
<dbReference type="PANTHER" id="PTHR34472">
    <property type="entry name" value="SULFUR CARRIER PROTEIN THIS"/>
    <property type="match status" value="1"/>
</dbReference>
<dbReference type="AlphaFoldDB" id="A0A217EE07"/>
<dbReference type="SUPFAM" id="SSF54285">
    <property type="entry name" value="MoaD/ThiS"/>
    <property type="match status" value="1"/>
</dbReference>
<dbReference type="InterPro" id="IPR012675">
    <property type="entry name" value="Beta-grasp_dom_sf"/>
</dbReference>
<protein>
    <submittedName>
        <fullName evidence="1">Sulfur carrier protein</fullName>
    </submittedName>
</protein>
<dbReference type="Pfam" id="PF02597">
    <property type="entry name" value="ThiS"/>
    <property type="match status" value="1"/>
</dbReference>
<evidence type="ECO:0000313" key="2">
    <source>
        <dbReference type="Proteomes" id="UP000243463"/>
    </source>
</evidence>